<name>A0A1H9WX52_9ACTN</name>
<dbReference type="AlphaFoldDB" id="A0A1H9WX52"/>
<organism evidence="1 2">
    <name type="scientific">Streptomyces qinglanensis</name>
    <dbReference type="NCBI Taxonomy" id="943816"/>
    <lineage>
        <taxon>Bacteria</taxon>
        <taxon>Bacillati</taxon>
        <taxon>Actinomycetota</taxon>
        <taxon>Actinomycetes</taxon>
        <taxon>Kitasatosporales</taxon>
        <taxon>Streptomycetaceae</taxon>
        <taxon>Streptomyces</taxon>
    </lineage>
</organism>
<dbReference type="RefSeq" id="WP_162637706.1">
    <property type="nucleotide sequence ID" value="NZ_FOGO01000023.1"/>
</dbReference>
<evidence type="ECO:0000313" key="1">
    <source>
        <dbReference type="EMBL" id="SES38267.1"/>
    </source>
</evidence>
<reference evidence="2" key="1">
    <citation type="submission" date="2016-10" db="EMBL/GenBank/DDBJ databases">
        <authorList>
            <person name="Varghese N."/>
            <person name="Submissions S."/>
        </authorList>
    </citation>
    <scope>NUCLEOTIDE SEQUENCE [LARGE SCALE GENOMIC DNA]</scope>
    <source>
        <strain evidence="2">CGMCC 4.6825</strain>
    </source>
</reference>
<sequence length="45" mass="5023">MADKKKPTAADKAERRAKVIEKRVDRIGDAALKGKRPLFGKKDKS</sequence>
<accession>A0A1H9WX52</accession>
<protein>
    <submittedName>
        <fullName evidence="1">Uncharacterized protein</fullName>
    </submittedName>
</protein>
<evidence type="ECO:0000313" key="2">
    <source>
        <dbReference type="Proteomes" id="UP000182841"/>
    </source>
</evidence>
<dbReference type="Proteomes" id="UP000182841">
    <property type="component" value="Unassembled WGS sequence"/>
</dbReference>
<proteinExistence type="predicted"/>
<dbReference type="EMBL" id="FOGO01000023">
    <property type="protein sequence ID" value="SES38267.1"/>
    <property type="molecule type" value="Genomic_DNA"/>
</dbReference>
<gene>
    <name evidence="1" type="ORF">SAMN05421870_1234</name>
</gene>
<keyword evidence="2" id="KW-1185">Reference proteome</keyword>